<dbReference type="Proteomes" id="UP000019812">
    <property type="component" value="Unassembled WGS sequence"/>
</dbReference>
<dbReference type="InterPro" id="IPR014915">
    <property type="entry name" value="Phage_TLS_TfmB"/>
</dbReference>
<dbReference type="AlphaFoldDB" id="A0A084XUQ4"/>
<evidence type="ECO:0000313" key="1">
    <source>
        <dbReference type="EMBL" id="KFB66198.1"/>
    </source>
</evidence>
<proteinExistence type="predicted"/>
<name>A0A084XUQ4_9PROT</name>
<dbReference type="EMBL" id="JDSS02000049">
    <property type="protein sequence ID" value="KFB66198.1"/>
    <property type="molecule type" value="Genomic_DNA"/>
</dbReference>
<accession>A0A084XUQ4</accession>
<gene>
    <name evidence="1" type="ORF">CAPSK01_004567</name>
</gene>
<comment type="caution">
    <text evidence="1">The sequence shown here is derived from an EMBL/GenBank/DDBJ whole genome shotgun (WGS) entry which is preliminary data.</text>
</comment>
<sequence length="74" mass="8296">MDALTLWQGVQTQWRMVSEIGATGLEYEGVRASPAFRALPREQRESVFADLCAVEAAALRAWGEMRDERRRAAG</sequence>
<protein>
    <submittedName>
        <fullName evidence="1">Uncharacterized protein</fullName>
    </submittedName>
</protein>
<dbReference type="STRING" id="1457154.CAPSK01_004567"/>
<reference evidence="1 2" key="1">
    <citation type="submission" date="2014-07" db="EMBL/GenBank/DDBJ databases">
        <title>Expanding our view of genomic diversity in Candidatus Accumulibacter clades.</title>
        <authorList>
            <person name="Skennerton C.T."/>
            <person name="Barr J.J."/>
            <person name="Slater F.R."/>
            <person name="Bond P.L."/>
            <person name="Tyson G.W."/>
        </authorList>
    </citation>
    <scope>NUCLEOTIDE SEQUENCE [LARGE SCALE GENOMIC DNA]</scope>
    <source>
        <strain evidence="2">SK-01</strain>
    </source>
</reference>
<evidence type="ECO:0000313" key="2">
    <source>
        <dbReference type="Proteomes" id="UP000019812"/>
    </source>
</evidence>
<dbReference type="Pfam" id="PF08809">
    <property type="entry name" value="DUF1799"/>
    <property type="match status" value="1"/>
</dbReference>
<organism evidence="1 2">
    <name type="scientific">Candidatus Accumulibacter vicinus</name>
    <dbReference type="NCBI Taxonomy" id="2954382"/>
    <lineage>
        <taxon>Bacteria</taxon>
        <taxon>Pseudomonadati</taxon>
        <taxon>Pseudomonadota</taxon>
        <taxon>Betaproteobacteria</taxon>
        <taxon>Candidatus Accumulibacter</taxon>
    </lineage>
</organism>